<dbReference type="InterPro" id="IPR014743">
    <property type="entry name" value="Cl-channel_core"/>
</dbReference>
<evidence type="ECO:0000313" key="13">
    <source>
        <dbReference type="EMBL" id="CAE0708214.1"/>
    </source>
</evidence>
<evidence type="ECO:0000256" key="6">
    <source>
        <dbReference type="ARBA" id="ARBA00023136"/>
    </source>
</evidence>
<keyword evidence="5" id="KW-0406">Ion transport</keyword>
<feature type="compositionally biased region" description="Low complexity" evidence="10">
    <location>
        <begin position="92"/>
        <end position="107"/>
    </location>
</feature>
<proteinExistence type="predicted"/>
<keyword evidence="3 11" id="KW-0812">Transmembrane</keyword>
<dbReference type="PANTHER" id="PTHR43427">
    <property type="entry name" value="CHLORIDE CHANNEL PROTEIN CLC-E"/>
    <property type="match status" value="1"/>
</dbReference>
<reference evidence="13" key="1">
    <citation type="submission" date="2021-01" db="EMBL/GenBank/DDBJ databases">
        <authorList>
            <person name="Corre E."/>
            <person name="Pelletier E."/>
            <person name="Niang G."/>
            <person name="Scheremetjew M."/>
            <person name="Finn R."/>
            <person name="Kale V."/>
            <person name="Holt S."/>
            <person name="Cochrane G."/>
            <person name="Meng A."/>
            <person name="Brown T."/>
            <person name="Cohen L."/>
        </authorList>
    </citation>
    <scope>NUCLEOTIDE SEQUENCE</scope>
    <source>
        <strain evidence="13">10249 10 AB</strain>
    </source>
</reference>
<feature type="chain" id="PRO_5030818752" description="Chloride channel protein" evidence="12">
    <location>
        <begin position="29"/>
        <end position="707"/>
    </location>
</feature>
<dbReference type="Pfam" id="PF00654">
    <property type="entry name" value="Voltage_CLC"/>
    <property type="match status" value="2"/>
</dbReference>
<evidence type="ECO:0000256" key="7">
    <source>
        <dbReference type="ARBA" id="ARBA00023173"/>
    </source>
</evidence>
<evidence type="ECO:0000256" key="5">
    <source>
        <dbReference type="ARBA" id="ARBA00023065"/>
    </source>
</evidence>
<dbReference type="CDD" id="cd00400">
    <property type="entry name" value="Voltage_gated_ClC"/>
    <property type="match status" value="1"/>
</dbReference>
<feature type="transmembrane region" description="Helical" evidence="11">
    <location>
        <begin position="531"/>
        <end position="552"/>
    </location>
</feature>
<keyword evidence="7" id="KW-0869">Chloride channel</keyword>
<feature type="transmembrane region" description="Helical" evidence="11">
    <location>
        <begin position="442"/>
        <end position="460"/>
    </location>
</feature>
<feature type="transmembrane region" description="Helical" evidence="11">
    <location>
        <begin position="228"/>
        <end position="254"/>
    </location>
</feature>
<evidence type="ECO:0000256" key="10">
    <source>
        <dbReference type="SAM" id="MobiDB-lite"/>
    </source>
</evidence>
<keyword evidence="9" id="KW-0407">Ion channel</keyword>
<protein>
    <recommendedName>
        <fullName evidence="14">Chloride channel protein</fullName>
    </recommendedName>
</protein>
<keyword evidence="4 11" id="KW-1133">Transmembrane helix</keyword>
<evidence type="ECO:0000256" key="8">
    <source>
        <dbReference type="ARBA" id="ARBA00023214"/>
    </source>
</evidence>
<evidence type="ECO:0000256" key="9">
    <source>
        <dbReference type="ARBA" id="ARBA00023303"/>
    </source>
</evidence>
<evidence type="ECO:0000256" key="11">
    <source>
        <dbReference type="SAM" id="Phobius"/>
    </source>
</evidence>
<sequence length="707" mass="75279">MARRLLLLIQLVTLLLTILICLIGLAESFVPTYNIRSGSIVGSNTGFLLPTIPPSVHNRKHIILRTNGKDKVDKDAVDIEDTSTNTSKATMTEKASTSTPETSSAEGATEKKEKVWNTSLFPAKTFYPPPEVSLEEETSDAKGKKRTRLSVGAKKLIQRLSSKKKTRKISPSDVYDERKFRLQIRIQGLAATVGLMSGVAVSAFKMGIEIVKEVCYTEGIPGLTSGPLVSFLPVFAVTTLGGIAVAVLASLGAFPPGVRGEIDEVDDASLAFFDELHYKGLDGSSDTGNDDTWQKKMDRFDPLYALGFVRKAFASIFTLGTGCSLGPEGPSVEVAMAMSRICMFLWPPETTHDSGLIEDEATSYKYSKEDVQARIRRNRLLLSCGAAAGVSAGFNAPLAGVFFALEVVQAALPSYSIPEYDDDSSKLIELEQESLSAEPSSITAILIASVVSGLVARVLLGNELALVLTSYEIKTPLLELPLYLLQGALSGLVAVAFSQSAKLAKRTFDGDAGPRPIRKAFGSLPGFARPMLGALTCGIVGIFRPEVLFFGYETLNGLLSNNTIPTLTLLLLLAAKIFTTAVSAGSGLVGGTFAPSLFLGGMCGASFHNIVQSIFNAFDASGGIGGSQIFFPMGIVFQLADVPAYAMVGAASTLAALFRAPLTASLLLFELTRNYDILIPLLASAGVGSLVSDIVESKIEARNYSKQ</sequence>
<comment type="subcellular location">
    <subcellularLocation>
        <location evidence="1">Membrane</location>
        <topology evidence="1">Multi-pass membrane protein</topology>
    </subcellularLocation>
</comment>
<dbReference type="InterPro" id="IPR050368">
    <property type="entry name" value="ClC-type_chloride_channel"/>
</dbReference>
<accession>A0A7S4EEE5</accession>
<keyword evidence="12" id="KW-0732">Signal</keyword>
<feature type="transmembrane region" description="Helical" evidence="11">
    <location>
        <begin position="188"/>
        <end position="208"/>
    </location>
</feature>
<keyword evidence="6 11" id="KW-0472">Membrane</keyword>
<evidence type="ECO:0008006" key="14">
    <source>
        <dbReference type="Google" id="ProtNLM"/>
    </source>
</evidence>
<feature type="transmembrane region" description="Helical" evidence="11">
    <location>
        <begin position="597"/>
        <end position="618"/>
    </location>
</feature>
<evidence type="ECO:0000256" key="12">
    <source>
        <dbReference type="SAM" id="SignalP"/>
    </source>
</evidence>
<feature type="signal peptide" evidence="12">
    <location>
        <begin position="1"/>
        <end position="28"/>
    </location>
</feature>
<evidence type="ECO:0000256" key="2">
    <source>
        <dbReference type="ARBA" id="ARBA00022448"/>
    </source>
</evidence>
<name>A0A7S4EEE5_9STRA</name>
<dbReference type="Gene3D" id="1.10.3080.10">
    <property type="entry name" value="Clc chloride channel"/>
    <property type="match status" value="1"/>
</dbReference>
<dbReference type="InterPro" id="IPR001807">
    <property type="entry name" value="ClC"/>
</dbReference>
<evidence type="ECO:0000256" key="1">
    <source>
        <dbReference type="ARBA" id="ARBA00004141"/>
    </source>
</evidence>
<dbReference type="GO" id="GO:0005254">
    <property type="term" value="F:chloride channel activity"/>
    <property type="evidence" value="ECO:0007669"/>
    <property type="project" value="UniProtKB-KW"/>
</dbReference>
<feature type="transmembrane region" description="Helical" evidence="11">
    <location>
        <begin position="380"/>
        <end position="405"/>
    </location>
</feature>
<organism evidence="13">
    <name type="scientific">Pseudo-nitzschia australis</name>
    <dbReference type="NCBI Taxonomy" id="44445"/>
    <lineage>
        <taxon>Eukaryota</taxon>
        <taxon>Sar</taxon>
        <taxon>Stramenopiles</taxon>
        <taxon>Ochrophyta</taxon>
        <taxon>Bacillariophyta</taxon>
        <taxon>Bacillariophyceae</taxon>
        <taxon>Bacillariophycidae</taxon>
        <taxon>Bacillariales</taxon>
        <taxon>Bacillariaceae</taxon>
        <taxon>Pseudo-nitzschia</taxon>
    </lineage>
</organism>
<dbReference type="SUPFAM" id="SSF81340">
    <property type="entry name" value="Clc chloride channel"/>
    <property type="match status" value="1"/>
</dbReference>
<dbReference type="AlphaFoldDB" id="A0A7S4EEE5"/>
<dbReference type="EMBL" id="HBIX01001243">
    <property type="protein sequence ID" value="CAE0708214.1"/>
    <property type="molecule type" value="Transcribed_RNA"/>
</dbReference>
<dbReference type="PANTHER" id="PTHR43427:SF6">
    <property type="entry name" value="CHLORIDE CHANNEL PROTEIN CLC-E"/>
    <property type="match status" value="1"/>
</dbReference>
<feature type="transmembrane region" description="Helical" evidence="11">
    <location>
        <begin position="480"/>
        <end position="498"/>
    </location>
</feature>
<keyword evidence="2" id="KW-0813">Transport</keyword>
<feature type="transmembrane region" description="Helical" evidence="11">
    <location>
        <begin position="564"/>
        <end position="585"/>
    </location>
</feature>
<keyword evidence="8" id="KW-0868">Chloride</keyword>
<gene>
    <name evidence="13" type="ORF">PAUS00366_LOCUS934</name>
</gene>
<evidence type="ECO:0000256" key="4">
    <source>
        <dbReference type="ARBA" id="ARBA00022989"/>
    </source>
</evidence>
<evidence type="ECO:0000256" key="3">
    <source>
        <dbReference type="ARBA" id="ARBA00022692"/>
    </source>
</evidence>
<feature type="region of interest" description="Disordered" evidence="10">
    <location>
        <begin position="75"/>
        <end position="111"/>
    </location>
</feature>
<dbReference type="GO" id="GO:0034707">
    <property type="term" value="C:chloride channel complex"/>
    <property type="evidence" value="ECO:0007669"/>
    <property type="project" value="UniProtKB-KW"/>
</dbReference>
<dbReference type="PRINTS" id="PR00762">
    <property type="entry name" value="CLCHANNEL"/>
</dbReference>